<protein>
    <submittedName>
        <fullName evidence="2">Uncharacterized protein</fullName>
    </submittedName>
</protein>
<evidence type="ECO:0000256" key="1">
    <source>
        <dbReference type="SAM" id="MobiDB-lite"/>
    </source>
</evidence>
<gene>
    <name evidence="2" type="ORF">Pmani_038292</name>
</gene>
<keyword evidence="3" id="KW-1185">Reference proteome</keyword>
<sequence>MGERDRKAGREGLRQTRTGEKGIRREGGTEQDRTGEKGIGREGRMDGGTETEHDRGERDREGRREGGRDRMKMCVGAADDIPLELTRSRH</sequence>
<proteinExistence type="predicted"/>
<comment type="caution">
    <text evidence="2">The sequence shown here is derived from an EMBL/GenBank/DDBJ whole genome shotgun (WGS) entry which is preliminary data.</text>
</comment>
<feature type="region of interest" description="Disordered" evidence="1">
    <location>
        <begin position="1"/>
        <end position="90"/>
    </location>
</feature>
<organism evidence="2 3">
    <name type="scientific">Petrolisthes manimaculis</name>
    <dbReference type="NCBI Taxonomy" id="1843537"/>
    <lineage>
        <taxon>Eukaryota</taxon>
        <taxon>Metazoa</taxon>
        <taxon>Ecdysozoa</taxon>
        <taxon>Arthropoda</taxon>
        <taxon>Crustacea</taxon>
        <taxon>Multicrustacea</taxon>
        <taxon>Malacostraca</taxon>
        <taxon>Eumalacostraca</taxon>
        <taxon>Eucarida</taxon>
        <taxon>Decapoda</taxon>
        <taxon>Pleocyemata</taxon>
        <taxon>Anomura</taxon>
        <taxon>Galatheoidea</taxon>
        <taxon>Porcellanidae</taxon>
        <taxon>Petrolisthes</taxon>
    </lineage>
</organism>
<name>A0AAE1NFI8_9EUCA</name>
<accession>A0AAE1NFI8</accession>
<feature type="compositionally biased region" description="Basic and acidic residues" evidence="1">
    <location>
        <begin position="1"/>
        <end position="72"/>
    </location>
</feature>
<dbReference type="EMBL" id="JAWZYT010006176">
    <property type="protein sequence ID" value="KAK4288683.1"/>
    <property type="molecule type" value="Genomic_DNA"/>
</dbReference>
<evidence type="ECO:0000313" key="2">
    <source>
        <dbReference type="EMBL" id="KAK4288683.1"/>
    </source>
</evidence>
<reference evidence="2" key="1">
    <citation type="submission" date="2023-11" db="EMBL/GenBank/DDBJ databases">
        <title>Genome assemblies of two species of porcelain crab, Petrolisthes cinctipes and Petrolisthes manimaculis (Anomura: Porcellanidae).</title>
        <authorList>
            <person name="Angst P."/>
        </authorList>
    </citation>
    <scope>NUCLEOTIDE SEQUENCE</scope>
    <source>
        <strain evidence="2">PB745_02</strain>
        <tissue evidence="2">Gill</tissue>
    </source>
</reference>
<dbReference type="Proteomes" id="UP001292094">
    <property type="component" value="Unassembled WGS sequence"/>
</dbReference>
<dbReference type="AlphaFoldDB" id="A0AAE1NFI8"/>
<evidence type="ECO:0000313" key="3">
    <source>
        <dbReference type="Proteomes" id="UP001292094"/>
    </source>
</evidence>